<dbReference type="AlphaFoldDB" id="A0A6A1WJE1"/>
<accession>A0A6A1WJE1</accession>
<dbReference type="GO" id="GO:0003700">
    <property type="term" value="F:DNA-binding transcription factor activity"/>
    <property type="evidence" value="ECO:0007669"/>
    <property type="project" value="InterPro"/>
</dbReference>
<dbReference type="InterPro" id="IPR046347">
    <property type="entry name" value="bZIP_sf"/>
</dbReference>
<evidence type="ECO:0000313" key="2">
    <source>
        <dbReference type="Proteomes" id="UP000516437"/>
    </source>
</evidence>
<dbReference type="PANTHER" id="PTHR46835:SF4">
    <property type="entry name" value="B-ZIP PROTEIN"/>
    <property type="match status" value="1"/>
</dbReference>
<gene>
    <name evidence="1" type="ORF">CJ030_MR1G019321</name>
</gene>
<dbReference type="CDD" id="cd14703">
    <property type="entry name" value="bZIP_plant_RF2"/>
    <property type="match status" value="1"/>
</dbReference>
<dbReference type="EMBL" id="RXIC02000019">
    <property type="protein sequence ID" value="KAB1225439.1"/>
    <property type="molecule type" value="Genomic_DNA"/>
</dbReference>
<dbReference type="SUPFAM" id="SSF57959">
    <property type="entry name" value="Leucine zipper domain"/>
    <property type="match status" value="1"/>
</dbReference>
<name>A0A6A1WJE1_9ROSI</name>
<dbReference type="InterPro" id="IPR044759">
    <property type="entry name" value="bZIP_RF2"/>
</dbReference>
<dbReference type="InterPro" id="IPR044797">
    <property type="entry name" value="At4g06598-like"/>
</dbReference>
<proteinExistence type="predicted"/>
<comment type="caution">
    <text evidence="1">The sequence shown here is derived from an EMBL/GenBank/DDBJ whole genome shotgun (WGS) entry which is preliminary data.</text>
</comment>
<keyword evidence="2" id="KW-1185">Reference proteome</keyword>
<protein>
    <submittedName>
        <fullName evidence="1">Transcription factor RF2a</fullName>
    </submittedName>
</protein>
<dbReference type="PANTHER" id="PTHR46835">
    <property type="entry name" value="BASIC-LEUCINE ZIPPER (BZIP) TRANSCRIPTION FACTOR FAMILY PROTEIN-RELATED"/>
    <property type="match status" value="1"/>
</dbReference>
<reference evidence="1 2" key="1">
    <citation type="journal article" date="2019" name="Plant Biotechnol. J.">
        <title>The red bayberry genome and genetic basis of sex determination.</title>
        <authorList>
            <person name="Jia H.M."/>
            <person name="Jia H.J."/>
            <person name="Cai Q.L."/>
            <person name="Wang Y."/>
            <person name="Zhao H.B."/>
            <person name="Yang W.F."/>
            <person name="Wang G.Y."/>
            <person name="Li Y.H."/>
            <person name="Zhan D.L."/>
            <person name="Shen Y.T."/>
            <person name="Niu Q.F."/>
            <person name="Chang L."/>
            <person name="Qiu J."/>
            <person name="Zhao L."/>
            <person name="Xie H.B."/>
            <person name="Fu W.Y."/>
            <person name="Jin J."/>
            <person name="Li X.W."/>
            <person name="Jiao Y."/>
            <person name="Zhou C.C."/>
            <person name="Tu T."/>
            <person name="Chai C.Y."/>
            <person name="Gao J.L."/>
            <person name="Fan L.J."/>
            <person name="van de Weg E."/>
            <person name="Wang J.Y."/>
            <person name="Gao Z.S."/>
        </authorList>
    </citation>
    <scope>NUCLEOTIDE SEQUENCE [LARGE SCALE GENOMIC DNA]</scope>
    <source>
        <tissue evidence="1">Leaves</tissue>
    </source>
</reference>
<sequence>MSRQAQLPPRCPVQKKLIGGPIHDSVSQPLHINESYVRHQKSFSQSSILEEQPAWLDDLLSDMDSNSKGLSHRRSVSDSITLLDALADAFPSLTPCKDDENSVVDETCNGLESACTYGPNSPRQKGNLTFTENAIVSALSEYVSQEPMHYVDGSLGISSATHSDVKEDEYPSVDELNTDKRAVKRHSGQRSRVRKLQYIAELERTVDVLQTLESELGVKVAAILQQRVALTMENCKLKQEVARLRQKKIMMECQYQSLKKELERSKIGIAKSQYSKVSTYFGSSPAAETSRSEATWQMLDLGKLNIS</sequence>
<evidence type="ECO:0000313" key="1">
    <source>
        <dbReference type="EMBL" id="KAB1225439.1"/>
    </source>
</evidence>
<dbReference type="GO" id="GO:0005634">
    <property type="term" value="C:nucleus"/>
    <property type="evidence" value="ECO:0007669"/>
    <property type="project" value="UniProtKB-ARBA"/>
</dbReference>
<dbReference type="Proteomes" id="UP000516437">
    <property type="component" value="Chromosome 1"/>
</dbReference>
<organism evidence="1 2">
    <name type="scientific">Morella rubra</name>
    <name type="common">Chinese bayberry</name>
    <dbReference type="NCBI Taxonomy" id="262757"/>
    <lineage>
        <taxon>Eukaryota</taxon>
        <taxon>Viridiplantae</taxon>
        <taxon>Streptophyta</taxon>
        <taxon>Embryophyta</taxon>
        <taxon>Tracheophyta</taxon>
        <taxon>Spermatophyta</taxon>
        <taxon>Magnoliopsida</taxon>
        <taxon>eudicotyledons</taxon>
        <taxon>Gunneridae</taxon>
        <taxon>Pentapetalae</taxon>
        <taxon>rosids</taxon>
        <taxon>fabids</taxon>
        <taxon>Fagales</taxon>
        <taxon>Myricaceae</taxon>
        <taxon>Morella</taxon>
    </lineage>
</organism>
<dbReference type="OrthoDB" id="1906396at2759"/>